<sequence>MKGIIVWGTTSDAGKSFIVTGLCRALSNRGYKVAPFKAQNMSNNSYVTLSGHEIGRSQGMQAEACRVEPTVHMNPVLLKPRSDRRAEVLIQGKSMGNPSAKSYRRDFFSVAEGAMAESLDELKNEYEYIIMEGAGSPAEVNLMDKDLANLKAAELADVPAILVGDIERGGVFASLVGTMELLPPEHQQRVECLIVNRFRGDPELFIDGKKWLEEKTGSAVHVFPKLEISMEKEDSLSLPEIEKRGYKPGAQLDIGVVHFPYLSNYTDVEPLLAEKDLSLRIIRKPEDWGDPDVVLLPGTKSTFADLHAITQTGVGDLIKGHVEQGGILFGICGGYQIMGEKLIDKEGTETGVIGKEEPGLSFLPFVTSFISTKTTRRKPGLFTHASGQSFPLDGFEIHLGSTLVDRGNEPPFMVEANGNHDGVYAKDGQIIGTYLHHVFHNDDWRTWWLNQLRIKKGIPVQEKVSYTKIREDQYEVAAEAIEQYLDLDKLINVMKKNENASKGGAI</sequence>
<feature type="active site" description="Nucleophile" evidence="4">
    <location>
        <position position="332"/>
    </location>
</feature>
<protein>
    <recommendedName>
        <fullName evidence="4">Cobyric acid synthase</fullName>
    </recommendedName>
</protein>
<dbReference type="InterPro" id="IPR002586">
    <property type="entry name" value="CobQ/CobB/MinD/ParA_Nub-bd_dom"/>
</dbReference>
<dbReference type="NCBIfam" id="TIGR00313">
    <property type="entry name" value="cobQ"/>
    <property type="match status" value="1"/>
</dbReference>
<dbReference type="SUPFAM" id="SSF52317">
    <property type="entry name" value="Class I glutamine amidotransferase-like"/>
    <property type="match status" value="1"/>
</dbReference>
<proteinExistence type="inferred from homology"/>
<dbReference type="Pfam" id="PF01656">
    <property type="entry name" value="CbiA"/>
    <property type="match status" value="1"/>
</dbReference>
<dbReference type="Proteomes" id="UP001596142">
    <property type="component" value="Unassembled WGS sequence"/>
</dbReference>
<comment type="function">
    <text evidence="4">Catalyzes amidations at positions B, D, E, and G on adenosylcobyrinic A,C-diamide. NH(2) groups are provided by glutamine, and one molecule of ATP is hydrogenolyzed for each amidation.</text>
</comment>
<evidence type="ECO:0000256" key="3">
    <source>
        <dbReference type="ARBA" id="ARBA00022962"/>
    </source>
</evidence>
<dbReference type="PROSITE" id="PS51274">
    <property type="entry name" value="GATASE_COBBQ"/>
    <property type="match status" value="1"/>
</dbReference>
<evidence type="ECO:0000259" key="6">
    <source>
        <dbReference type="Pfam" id="PF07685"/>
    </source>
</evidence>
<organism evidence="7 8">
    <name type="scientific">Thalassorhabdus alkalitolerans</name>
    <dbReference type="NCBI Taxonomy" id="2282697"/>
    <lineage>
        <taxon>Bacteria</taxon>
        <taxon>Bacillati</taxon>
        <taxon>Bacillota</taxon>
        <taxon>Bacilli</taxon>
        <taxon>Bacillales</taxon>
        <taxon>Bacillaceae</taxon>
        <taxon>Thalassorhabdus</taxon>
    </lineage>
</organism>
<feature type="active site" evidence="4">
    <location>
        <position position="436"/>
    </location>
</feature>
<dbReference type="Gene3D" id="3.40.50.300">
    <property type="entry name" value="P-loop containing nucleotide triphosphate hydrolases"/>
    <property type="match status" value="1"/>
</dbReference>
<dbReference type="EMBL" id="JBHSOZ010000004">
    <property type="protein sequence ID" value="MFC5713154.1"/>
    <property type="molecule type" value="Genomic_DNA"/>
</dbReference>
<dbReference type="InterPro" id="IPR011698">
    <property type="entry name" value="GATase_3"/>
</dbReference>
<dbReference type="SUPFAM" id="SSF52540">
    <property type="entry name" value="P-loop containing nucleoside triphosphate hydrolases"/>
    <property type="match status" value="1"/>
</dbReference>
<dbReference type="RefSeq" id="WP_385940693.1">
    <property type="nucleotide sequence ID" value="NZ_JBHSOZ010000004.1"/>
</dbReference>
<dbReference type="NCBIfam" id="NF001989">
    <property type="entry name" value="PRK00784.1"/>
    <property type="match status" value="1"/>
</dbReference>
<evidence type="ECO:0000313" key="7">
    <source>
        <dbReference type="EMBL" id="MFC5713154.1"/>
    </source>
</evidence>
<evidence type="ECO:0000256" key="4">
    <source>
        <dbReference type="HAMAP-Rule" id="MF_00028"/>
    </source>
</evidence>
<keyword evidence="8" id="KW-1185">Reference proteome</keyword>
<gene>
    <name evidence="4" type="primary">cobQ</name>
    <name evidence="7" type="ORF">ACFPU1_10190</name>
</gene>
<evidence type="ECO:0000259" key="5">
    <source>
        <dbReference type="Pfam" id="PF01656"/>
    </source>
</evidence>
<dbReference type="InterPro" id="IPR027417">
    <property type="entry name" value="P-loop_NTPase"/>
</dbReference>
<dbReference type="CDD" id="cd05389">
    <property type="entry name" value="CobQ_N"/>
    <property type="match status" value="1"/>
</dbReference>
<dbReference type="InterPro" id="IPR004459">
    <property type="entry name" value="CobQ_synth"/>
</dbReference>
<feature type="domain" description="CobB/CobQ-like glutamine amidotransferase" evidence="6">
    <location>
        <begin position="253"/>
        <end position="444"/>
    </location>
</feature>
<feature type="domain" description="CobQ/CobB/MinD/ParA nucleotide binding" evidence="5">
    <location>
        <begin position="4"/>
        <end position="220"/>
    </location>
</feature>
<evidence type="ECO:0000256" key="2">
    <source>
        <dbReference type="ARBA" id="ARBA00022573"/>
    </source>
</evidence>
<name>A0ABW0YL91_9BACI</name>
<dbReference type="InterPro" id="IPR047045">
    <property type="entry name" value="CobQ_N"/>
</dbReference>
<dbReference type="CDD" id="cd01750">
    <property type="entry name" value="GATase1_CobQ"/>
    <property type="match status" value="1"/>
</dbReference>
<accession>A0ABW0YL91</accession>
<dbReference type="InterPro" id="IPR033949">
    <property type="entry name" value="CobQ_GATase1"/>
</dbReference>
<dbReference type="PANTHER" id="PTHR21343:SF1">
    <property type="entry name" value="COBYRIC ACID SYNTHASE"/>
    <property type="match status" value="1"/>
</dbReference>
<dbReference type="Gene3D" id="3.40.50.880">
    <property type="match status" value="1"/>
</dbReference>
<dbReference type="PANTHER" id="PTHR21343">
    <property type="entry name" value="DETHIOBIOTIN SYNTHETASE"/>
    <property type="match status" value="1"/>
</dbReference>
<evidence type="ECO:0000256" key="1">
    <source>
        <dbReference type="ARBA" id="ARBA00004953"/>
    </source>
</evidence>
<keyword evidence="3 4" id="KW-0315">Glutamine amidotransferase</keyword>
<reference evidence="8" key="1">
    <citation type="journal article" date="2019" name="Int. J. Syst. Evol. Microbiol.">
        <title>The Global Catalogue of Microorganisms (GCM) 10K type strain sequencing project: providing services to taxonomists for standard genome sequencing and annotation.</title>
        <authorList>
            <consortium name="The Broad Institute Genomics Platform"/>
            <consortium name="The Broad Institute Genome Sequencing Center for Infectious Disease"/>
            <person name="Wu L."/>
            <person name="Ma J."/>
        </authorList>
    </citation>
    <scope>NUCLEOTIDE SEQUENCE [LARGE SCALE GENOMIC DNA]</scope>
    <source>
        <strain evidence="8">CECT 7184</strain>
    </source>
</reference>
<comment type="caution">
    <text evidence="7">The sequence shown here is derived from an EMBL/GenBank/DDBJ whole genome shotgun (WGS) entry which is preliminary data.</text>
</comment>
<dbReference type="InterPro" id="IPR029062">
    <property type="entry name" value="Class_I_gatase-like"/>
</dbReference>
<dbReference type="Pfam" id="PF07685">
    <property type="entry name" value="GATase_3"/>
    <property type="match status" value="1"/>
</dbReference>
<comment type="pathway">
    <text evidence="1 4">Cofactor biosynthesis; adenosylcobalamin biosynthesis.</text>
</comment>
<comment type="similarity">
    <text evidence="4">Belongs to the CobB/CobQ family. CobQ subfamily.</text>
</comment>
<dbReference type="HAMAP" id="MF_00028">
    <property type="entry name" value="CobQ"/>
    <property type="match status" value="1"/>
</dbReference>
<keyword evidence="2 4" id="KW-0169">Cobalamin biosynthesis</keyword>
<evidence type="ECO:0000313" key="8">
    <source>
        <dbReference type="Proteomes" id="UP001596142"/>
    </source>
</evidence>